<evidence type="ECO:0000313" key="7">
    <source>
        <dbReference type="Proteomes" id="UP000191056"/>
    </source>
</evidence>
<evidence type="ECO:0000256" key="2">
    <source>
        <dbReference type="ARBA" id="ARBA00023125"/>
    </source>
</evidence>
<dbReference type="InterPro" id="IPR036390">
    <property type="entry name" value="WH_DNA-bd_sf"/>
</dbReference>
<proteinExistence type="predicted"/>
<keyword evidence="3" id="KW-0804">Transcription</keyword>
<protein>
    <submittedName>
        <fullName evidence="5">HTH-type transcriptional activator HxlR</fullName>
    </submittedName>
    <submittedName>
        <fullName evidence="6">Transcriptional regulator</fullName>
    </submittedName>
</protein>
<evidence type="ECO:0000256" key="3">
    <source>
        <dbReference type="ARBA" id="ARBA00023163"/>
    </source>
</evidence>
<sequence length="126" mass="14683">MAKSEKKVFYCNVELTIDIIGGKWKPLIIHHIGKSGVIRYGELKRKIPSINERVLSRQLRELEENQLIIRKVYDEVPPKVEYSITEIGKTLAPILNDLGNWGKKYNENIKYGKVDFEDDCEEYKNS</sequence>
<dbReference type="InterPro" id="IPR002577">
    <property type="entry name" value="HTH_HxlR"/>
</dbReference>
<comment type="caution">
    <text evidence="5">The sequence shown here is derived from an EMBL/GenBank/DDBJ whole genome shotgun (WGS) entry which is preliminary data.</text>
</comment>
<dbReference type="GO" id="GO:0003677">
    <property type="term" value="F:DNA binding"/>
    <property type="evidence" value="ECO:0007669"/>
    <property type="project" value="UniProtKB-KW"/>
</dbReference>
<dbReference type="Proteomes" id="UP000265930">
    <property type="component" value="Unassembled WGS sequence"/>
</dbReference>
<dbReference type="RefSeq" id="WP_079441941.1">
    <property type="nucleotide sequence ID" value="NZ_MZGT01000090.1"/>
</dbReference>
<dbReference type="AlphaFoldDB" id="A0A1V4ICB2"/>
<evidence type="ECO:0000313" key="5">
    <source>
        <dbReference type="EMBL" id="OPJ57621.1"/>
    </source>
</evidence>
<dbReference type="Gene3D" id="1.10.10.10">
    <property type="entry name" value="Winged helix-like DNA-binding domain superfamily/Winged helix DNA-binding domain"/>
    <property type="match status" value="1"/>
</dbReference>
<evidence type="ECO:0000256" key="1">
    <source>
        <dbReference type="ARBA" id="ARBA00023015"/>
    </source>
</evidence>
<keyword evidence="7" id="KW-1185">Reference proteome</keyword>
<evidence type="ECO:0000313" key="8">
    <source>
        <dbReference type="Proteomes" id="UP000265930"/>
    </source>
</evidence>
<keyword evidence="1" id="KW-0805">Transcription regulation</keyword>
<dbReference type="STRING" id="225345.CLCHR_43260"/>
<reference evidence="6 8" key="2">
    <citation type="submission" date="2018-08" db="EMBL/GenBank/DDBJ databases">
        <title>Genome of Clostridium chromiireducens C1, DSM12136.</title>
        <authorList>
            <person name="Xing M."/>
            <person name="Wei Y."/>
            <person name="Ang E.L."/>
            <person name="Zhao H."/>
            <person name="Zhang Y."/>
        </authorList>
    </citation>
    <scope>NUCLEOTIDE SEQUENCE [LARGE SCALE GENOMIC DNA]</scope>
    <source>
        <strain evidence="6 8">C1</strain>
    </source>
</reference>
<keyword evidence="2" id="KW-0238">DNA-binding</keyword>
<dbReference type="EMBL" id="QXDJ01000003">
    <property type="protein sequence ID" value="RII34092.1"/>
    <property type="molecule type" value="Genomic_DNA"/>
</dbReference>
<evidence type="ECO:0000313" key="6">
    <source>
        <dbReference type="EMBL" id="RII34092.1"/>
    </source>
</evidence>
<dbReference type="Pfam" id="PF01638">
    <property type="entry name" value="HxlR"/>
    <property type="match status" value="1"/>
</dbReference>
<gene>
    <name evidence="5" type="primary">hxlR_12</name>
    <name evidence="5" type="ORF">CLCHR_43260</name>
    <name evidence="6" type="ORF">D2A34_13015</name>
</gene>
<organism evidence="5 7">
    <name type="scientific">Clostridium chromiireducens</name>
    <dbReference type="NCBI Taxonomy" id="225345"/>
    <lineage>
        <taxon>Bacteria</taxon>
        <taxon>Bacillati</taxon>
        <taxon>Bacillota</taxon>
        <taxon>Clostridia</taxon>
        <taxon>Eubacteriales</taxon>
        <taxon>Clostridiaceae</taxon>
        <taxon>Clostridium</taxon>
    </lineage>
</organism>
<dbReference type="OrthoDB" id="9791143at2"/>
<dbReference type="EMBL" id="MZGT01000090">
    <property type="protein sequence ID" value="OPJ57621.1"/>
    <property type="molecule type" value="Genomic_DNA"/>
</dbReference>
<name>A0A1V4ICB2_9CLOT</name>
<dbReference type="PANTHER" id="PTHR33204:SF29">
    <property type="entry name" value="TRANSCRIPTIONAL REGULATOR"/>
    <property type="match status" value="1"/>
</dbReference>
<evidence type="ECO:0000259" key="4">
    <source>
        <dbReference type="PROSITE" id="PS51118"/>
    </source>
</evidence>
<dbReference type="PROSITE" id="PS51118">
    <property type="entry name" value="HTH_HXLR"/>
    <property type="match status" value="1"/>
</dbReference>
<dbReference type="PANTHER" id="PTHR33204">
    <property type="entry name" value="TRANSCRIPTIONAL REGULATOR, MARR FAMILY"/>
    <property type="match status" value="1"/>
</dbReference>
<dbReference type="Proteomes" id="UP000191056">
    <property type="component" value="Unassembled WGS sequence"/>
</dbReference>
<dbReference type="InterPro" id="IPR036388">
    <property type="entry name" value="WH-like_DNA-bd_sf"/>
</dbReference>
<dbReference type="SUPFAM" id="SSF46785">
    <property type="entry name" value="Winged helix' DNA-binding domain"/>
    <property type="match status" value="1"/>
</dbReference>
<reference evidence="5 7" key="1">
    <citation type="submission" date="2017-03" db="EMBL/GenBank/DDBJ databases">
        <title>Genome sequence of Clostridium chromiireducens DSM 23318.</title>
        <authorList>
            <person name="Poehlein A."/>
            <person name="Daniel R."/>
        </authorList>
    </citation>
    <scope>NUCLEOTIDE SEQUENCE [LARGE SCALE GENOMIC DNA]</scope>
    <source>
        <strain evidence="5 7">DSM 23318</strain>
    </source>
</reference>
<accession>A0A1V4ICB2</accession>
<feature type="domain" description="HTH hxlR-type" evidence="4">
    <location>
        <begin position="11"/>
        <end position="110"/>
    </location>
</feature>